<keyword evidence="2" id="KW-1185">Reference proteome</keyword>
<name>A0ACC1HJ18_9FUNG</name>
<gene>
    <name evidence="1" type="ORF">EV182_008019</name>
</gene>
<evidence type="ECO:0000313" key="2">
    <source>
        <dbReference type="Proteomes" id="UP001145114"/>
    </source>
</evidence>
<feature type="non-terminal residue" evidence="1">
    <location>
        <position position="118"/>
    </location>
</feature>
<comment type="caution">
    <text evidence="1">The sequence shown here is derived from an EMBL/GenBank/DDBJ whole genome shotgun (WGS) entry which is preliminary data.</text>
</comment>
<proteinExistence type="predicted"/>
<organism evidence="1 2">
    <name type="scientific">Spiromyces aspiralis</name>
    <dbReference type="NCBI Taxonomy" id="68401"/>
    <lineage>
        <taxon>Eukaryota</taxon>
        <taxon>Fungi</taxon>
        <taxon>Fungi incertae sedis</taxon>
        <taxon>Zoopagomycota</taxon>
        <taxon>Kickxellomycotina</taxon>
        <taxon>Kickxellomycetes</taxon>
        <taxon>Kickxellales</taxon>
        <taxon>Kickxellaceae</taxon>
        <taxon>Spiromyces</taxon>
    </lineage>
</organism>
<evidence type="ECO:0000313" key="1">
    <source>
        <dbReference type="EMBL" id="KAJ1676529.1"/>
    </source>
</evidence>
<dbReference type="Proteomes" id="UP001145114">
    <property type="component" value="Unassembled WGS sequence"/>
</dbReference>
<sequence length="118" mass="12454">MDVNGRVAVITGGVQGFGRRLAERLVGKGAKVVVGDIDDTKGKETVEQLNAAHGAKVSIYRTCDVTDSKQLEALINSAVTEFGHLDVLVNNAGVIGTQLWHDADDSKLGRAVNVNVKA</sequence>
<dbReference type="EMBL" id="JAMZIH010003952">
    <property type="protein sequence ID" value="KAJ1676529.1"/>
    <property type="molecule type" value="Genomic_DNA"/>
</dbReference>
<reference evidence="1" key="1">
    <citation type="submission" date="2022-06" db="EMBL/GenBank/DDBJ databases">
        <title>Phylogenomic reconstructions and comparative analyses of Kickxellomycotina fungi.</title>
        <authorList>
            <person name="Reynolds N.K."/>
            <person name="Stajich J.E."/>
            <person name="Barry K."/>
            <person name="Grigoriev I.V."/>
            <person name="Crous P."/>
            <person name="Smith M.E."/>
        </authorList>
    </citation>
    <scope>NUCLEOTIDE SEQUENCE</scope>
    <source>
        <strain evidence="1">RSA 2271</strain>
    </source>
</reference>
<accession>A0ACC1HJ18</accession>
<protein>
    <submittedName>
        <fullName evidence="1">Uncharacterized protein</fullName>
    </submittedName>
</protein>